<name>A0A1C7PFN7_9BACT</name>
<dbReference type="RefSeq" id="WP_067771776.1">
    <property type="nucleotide sequence ID" value="NZ_LIGX01000001.1"/>
</dbReference>
<dbReference type="KEGG" id="agl:PYTT_1382"/>
<keyword evidence="2" id="KW-1185">Reference proteome</keyword>
<protein>
    <recommendedName>
        <fullName evidence="3">Major capsid protein</fullName>
    </recommendedName>
</protein>
<dbReference type="Gene3D" id="3.90.1690.10">
    <property type="entry name" value="phage-related protein like domain"/>
    <property type="match status" value="1"/>
</dbReference>
<dbReference type="STRING" id="1679444.PYTT_1382"/>
<dbReference type="InterPro" id="IPR053738">
    <property type="entry name" value="Lambda_capsid_assembly"/>
</dbReference>
<proteinExistence type="predicted"/>
<reference evidence="2" key="1">
    <citation type="submission" date="2016-09" db="EMBL/GenBank/DDBJ databases">
        <authorList>
            <person name="Koehorst J."/>
        </authorList>
    </citation>
    <scope>NUCLEOTIDE SEQUENCE [LARGE SCALE GENOMIC DNA]</scope>
</reference>
<gene>
    <name evidence="1" type="ORF">PYTT_1382</name>
</gene>
<evidence type="ECO:0000313" key="1">
    <source>
        <dbReference type="EMBL" id="SEH87578.1"/>
    </source>
</evidence>
<organism evidence="1 2">
    <name type="scientific">Akkermansia glycaniphila</name>
    <dbReference type="NCBI Taxonomy" id="1679444"/>
    <lineage>
        <taxon>Bacteria</taxon>
        <taxon>Pseudomonadati</taxon>
        <taxon>Verrucomicrobiota</taxon>
        <taxon>Verrucomicrobiia</taxon>
        <taxon>Verrucomicrobiales</taxon>
        <taxon>Akkermansiaceae</taxon>
        <taxon>Akkermansia</taxon>
    </lineage>
</organism>
<dbReference type="EMBL" id="LT629973">
    <property type="protein sequence ID" value="SEH87578.1"/>
    <property type="molecule type" value="Genomic_DNA"/>
</dbReference>
<dbReference type="AlphaFoldDB" id="A0A1C7PFN7"/>
<evidence type="ECO:0008006" key="3">
    <source>
        <dbReference type="Google" id="ProtNLM"/>
    </source>
</evidence>
<evidence type="ECO:0000313" key="2">
    <source>
        <dbReference type="Proteomes" id="UP000176204"/>
    </source>
</evidence>
<accession>A0A1C7PFN7</accession>
<sequence length="312" mass="34611">MSTTTEFCYPLYDRAVNYFKIPVFNVLEFLAARWAGNIGGMGTYKSWPQGYVWRPVETERGLHEVAKTINTGSVDLPFMLQDHSIRIGVDDKELKRNPGKTADQIANAKLGTLLGTWRTSQTAQGLQALRDNVPALSGIGNWSNASSKPLTELKDLISDYRNNHGVEPNRIIFSHQAWDILSENPSILPRIQYNSTQTLTPERLYELLGLDAATGTKIHRVTVPVGTAAPGPNVQTTGANMLGSDVMLTFIDDQSQYDDLCGMAILYGGDSGPVEVPIKYRSDAEHTWWYEIGMSRQFVFPAIGLNNRITVS</sequence>
<dbReference type="Proteomes" id="UP000176204">
    <property type="component" value="Chromosome I"/>
</dbReference>
<dbReference type="OrthoDB" id="572526at2"/>